<proteinExistence type="predicted"/>
<feature type="region of interest" description="Disordered" evidence="1">
    <location>
        <begin position="1"/>
        <end position="39"/>
    </location>
</feature>
<accession>A0A8H3FPJ4</accession>
<feature type="compositionally biased region" description="Low complexity" evidence="1">
    <location>
        <begin position="1"/>
        <end position="19"/>
    </location>
</feature>
<feature type="compositionally biased region" description="Acidic residues" evidence="1">
    <location>
        <begin position="314"/>
        <end position="324"/>
    </location>
</feature>
<feature type="compositionally biased region" description="Low complexity" evidence="1">
    <location>
        <begin position="364"/>
        <end position="378"/>
    </location>
</feature>
<evidence type="ECO:0000313" key="2">
    <source>
        <dbReference type="EMBL" id="CAF9929846.1"/>
    </source>
</evidence>
<feature type="compositionally biased region" description="Basic and acidic residues" evidence="1">
    <location>
        <begin position="325"/>
        <end position="337"/>
    </location>
</feature>
<comment type="caution">
    <text evidence="2">The sequence shown here is derived from an EMBL/GenBank/DDBJ whole genome shotgun (WGS) entry which is preliminary data.</text>
</comment>
<dbReference type="Proteomes" id="UP000664203">
    <property type="component" value="Unassembled WGS sequence"/>
</dbReference>
<sequence>MASTTQQDLGGQSLPLGLLSERKTHPTTKIPAPKKKAPHFESFPPEIRNMVYKNLFPPAESCKVSRRRQFGFYNDPQHRPTYVFHTAILRSNRLIGQEAKSMLYGSNLLVLINWQLRDLGLLMLKNMLQNVAFNHIPNSAPLPPCVVQVNHQVRHVERASVSMIVAGSDVDYICTGLLGLCHCRSCHPSASYSLVALPQLGWPYERVLEMIWLPLKALRKHHRPKIRGPKFRNVKVVDRTGFFEQTDEILDWEEASEQGSNTESERESDTEENESNESDSEDIETDEGDESDSNDDEAEEDDIADFGRASSGSDEVDSGEDDGDEHGKVEYRSDEAATNRNYITGTGEKTTRDSAPNSGRAGDGNAAVVVEHNNVAGGRSDGEIDYKLPGTNES</sequence>
<dbReference type="EMBL" id="CAJPDR010000274">
    <property type="protein sequence ID" value="CAF9929846.1"/>
    <property type="molecule type" value="Genomic_DNA"/>
</dbReference>
<evidence type="ECO:0000313" key="3">
    <source>
        <dbReference type="Proteomes" id="UP000664203"/>
    </source>
</evidence>
<gene>
    <name evidence="2" type="ORF">ALECFALPRED_004465</name>
</gene>
<evidence type="ECO:0000256" key="1">
    <source>
        <dbReference type="SAM" id="MobiDB-lite"/>
    </source>
</evidence>
<dbReference type="OrthoDB" id="62952at2759"/>
<reference evidence="2" key="1">
    <citation type="submission" date="2021-03" db="EMBL/GenBank/DDBJ databases">
        <authorList>
            <person name="Tagirdzhanova G."/>
        </authorList>
    </citation>
    <scope>NUCLEOTIDE SEQUENCE</scope>
</reference>
<feature type="compositionally biased region" description="Polar residues" evidence="1">
    <location>
        <begin position="338"/>
        <end position="357"/>
    </location>
</feature>
<name>A0A8H3FPJ4_9LECA</name>
<keyword evidence="3" id="KW-1185">Reference proteome</keyword>
<feature type="compositionally biased region" description="Acidic residues" evidence="1">
    <location>
        <begin position="266"/>
        <end position="304"/>
    </location>
</feature>
<dbReference type="AlphaFoldDB" id="A0A8H3FPJ4"/>
<protein>
    <submittedName>
        <fullName evidence="2">Uncharacterized protein</fullName>
    </submittedName>
</protein>
<feature type="region of interest" description="Disordered" evidence="1">
    <location>
        <begin position="248"/>
        <end position="394"/>
    </location>
</feature>
<organism evidence="2 3">
    <name type="scientific">Alectoria fallacina</name>
    <dbReference type="NCBI Taxonomy" id="1903189"/>
    <lineage>
        <taxon>Eukaryota</taxon>
        <taxon>Fungi</taxon>
        <taxon>Dikarya</taxon>
        <taxon>Ascomycota</taxon>
        <taxon>Pezizomycotina</taxon>
        <taxon>Lecanoromycetes</taxon>
        <taxon>OSLEUM clade</taxon>
        <taxon>Lecanoromycetidae</taxon>
        <taxon>Lecanorales</taxon>
        <taxon>Lecanorineae</taxon>
        <taxon>Parmeliaceae</taxon>
        <taxon>Alectoria</taxon>
    </lineage>
</organism>